<dbReference type="Gene3D" id="2.60.120.10">
    <property type="entry name" value="Jelly Rolls"/>
    <property type="match status" value="1"/>
</dbReference>
<dbReference type="Proteomes" id="UP000019248">
    <property type="component" value="Unassembled WGS sequence"/>
</dbReference>
<dbReference type="AlphaFoldDB" id="W7CUA0"/>
<dbReference type="PATRIC" id="fig|1265816.5.peg.2740"/>
<evidence type="ECO:0000256" key="1">
    <source>
        <dbReference type="ARBA" id="ARBA00023159"/>
    </source>
</evidence>
<keyword evidence="3" id="KW-1185">Reference proteome</keyword>
<dbReference type="InterPro" id="IPR014710">
    <property type="entry name" value="RmlC-like_jellyroll"/>
</dbReference>
<comment type="caution">
    <text evidence="2">The sequence shown here is derived from an EMBL/GenBank/DDBJ whole genome shotgun (WGS) entry which is preliminary data.</text>
</comment>
<evidence type="ECO:0000313" key="2">
    <source>
        <dbReference type="EMBL" id="EUJ43234.1"/>
    </source>
</evidence>
<keyword evidence="1" id="KW-0010">Activator</keyword>
<dbReference type="RefSeq" id="WP_036101538.1">
    <property type="nucleotide sequence ID" value="NZ_AODL01000026.1"/>
</dbReference>
<dbReference type="InterPro" id="IPR018490">
    <property type="entry name" value="cNMP-bd_dom_sf"/>
</dbReference>
<dbReference type="EMBL" id="AODL01000026">
    <property type="protein sequence ID" value="EUJ43234.1"/>
    <property type="molecule type" value="Genomic_DNA"/>
</dbReference>
<accession>W7CUA0</accession>
<proteinExistence type="predicted"/>
<protein>
    <recommendedName>
        <fullName evidence="4">Cyclic nucleotide-binding domain-containing protein</fullName>
    </recommendedName>
</protein>
<gene>
    <name evidence="2" type="ORF">PRIP_13873</name>
</gene>
<sequence length="214" mass="24976">MPVFSELYDEKEIQSVFCESQLISFLTEKENIRHKRKEFKKGQYLNAGNHMEHSKVYYIMEGVISVGNETDILYFIGPGHFVGLEHFMFNPQLPIESKSLSSITLLEFEKEDILCLLASLQEGWLYNYVINHNILIKLIVINQNLRLRPVARGVELAKELLPEFSKVESGITILSEVFTYTVLRKYLKIGYTAMEDVIEILEKENIYFGYRKHI</sequence>
<reference evidence="2 3" key="1">
    <citation type="journal article" date="2014" name="Int. J. Syst. Evol. Microbiol.">
        <title>Listeria floridensis sp. nov., Listeria aquatica sp. nov., Listeria cornellensis sp. nov., Listeria riparia sp. nov. and Listeria grandensis sp. nov., from agricultural and natural environments.</title>
        <authorList>
            <person name="den Bakker H.C."/>
            <person name="Warchocki S."/>
            <person name="Wright E.M."/>
            <person name="Allred A.F."/>
            <person name="Ahlstrom C."/>
            <person name="Manuel C.S."/>
            <person name="Stasiewicz M.J."/>
            <person name="Burrell A."/>
            <person name="Roof S."/>
            <person name="Strawn L."/>
            <person name="Fortes E.D."/>
            <person name="Nightingale K.K."/>
            <person name="Kephart D."/>
            <person name="Wiedmann M."/>
        </authorList>
    </citation>
    <scope>NUCLEOTIDE SEQUENCE [LARGE SCALE GENOMIC DNA]</scope>
    <source>
        <strain evidence="2 3">FSL S10-1204</strain>
    </source>
</reference>
<evidence type="ECO:0008006" key="4">
    <source>
        <dbReference type="Google" id="ProtNLM"/>
    </source>
</evidence>
<organism evidence="2 3">
    <name type="scientific">Listeria riparia FSL S10-1204</name>
    <dbReference type="NCBI Taxonomy" id="1265816"/>
    <lineage>
        <taxon>Bacteria</taxon>
        <taxon>Bacillati</taxon>
        <taxon>Bacillota</taxon>
        <taxon>Bacilli</taxon>
        <taxon>Bacillales</taxon>
        <taxon>Listeriaceae</taxon>
        <taxon>Listeria</taxon>
    </lineage>
</organism>
<dbReference type="SUPFAM" id="SSF51206">
    <property type="entry name" value="cAMP-binding domain-like"/>
    <property type="match status" value="1"/>
</dbReference>
<name>W7CUA0_9LIST</name>
<evidence type="ECO:0000313" key="3">
    <source>
        <dbReference type="Proteomes" id="UP000019248"/>
    </source>
</evidence>
<dbReference type="OrthoDB" id="2360798at2"/>